<feature type="domain" description="4Fe-4S ferredoxin-type" evidence="6">
    <location>
        <begin position="150"/>
        <end position="179"/>
    </location>
</feature>
<evidence type="ECO:0000256" key="1">
    <source>
        <dbReference type="ARBA" id="ARBA00022485"/>
    </source>
</evidence>
<evidence type="ECO:0000313" key="8">
    <source>
        <dbReference type="Proteomes" id="UP000886752"/>
    </source>
</evidence>
<evidence type="ECO:0000259" key="6">
    <source>
        <dbReference type="PROSITE" id="PS51379"/>
    </source>
</evidence>
<feature type="signal peptide" evidence="5">
    <location>
        <begin position="1"/>
        <end position="25"/>
    </location>
</feature>
<dbReference type="AlphaFoldDB" id="A0A9D1PXH0"/>
<dbReference type="PANTHER" id="PTHR43177:SF3">
    <property type="entry name" value="PROTEIN NRFC HOMOLOG"/>
    <property type="match status" value="1"/>
</dbReference>
<keyword evidence="4" id="KW-0411">Iron-sulfur</keyword>
<sequence>MNKNRRSFLKVAGLSVFALSSGATAFSGAAQAMVSPGTYEPGPKELKAKRWAMVIDTRTFRTADDYKAIIKACHSVHNVPDIRSKADGHEDQEIKWIWTDSYKHAFPDDLNEHLADRVKKRPFPLLCNHCTNPPCVRVCPTQATYQLPNGIVTMDYHRCIGCRFCMAGCPYGARSFNFVDPRGYLSDPVPNPEYPTRMIGVVEKCTFCVERLAKGLMPACVEASEGRILFGDLNDPESAVRKALAENYSIRRKPNLGTQPGVYYIV</sequence>
<evidence type="ECO:0000256" key="2">
    <source>
        <dbReference type="ARBA" id="ARBA00022723"/>
    </source>
</evidence>
<dbReference type="PROSITE" id="PS00198">
    <property type="entry name" value="4FE4S_FER_1"/>
    <property type="match status" value="1"/>
</dbReference>
<dbReference type="InterPro" id="IPR050954">
    <property type="entry name" value="ET_IronSulfur_Cluster-Binding"/>
</dbReference>
<dbReference type="Pfam" id="PF13247">
    <property type="entry name" value="Fer4_11"/>
    <property type="match status" value="1"/>
</dbReference>
<dbReference type="PANTHER" id="PTHR43177">
    <property type="entry name" value="PROTEIN NRFC"/>
    <property type="match status" value="1"/>
</dbReference>
<keyword evidence="2" id="KW-0479">Metal-binding</keyword>
<dbReference type="PROSITE" id="PS51379">
    <property type="entry name" value="4FE4S_FER_2"/>
    <property type="match status" value="1"/>
</dbReference>
<proteinExistence type="predicted"/>
<evidence type="ECO:0000256" key="3">
    <source>
        <dbReference type="ARBA" id="ARBA00023004"/>
    </source>
</evidence>
<dbReference type="EMBL" id="DXHV01000079">
    <property type="protein sequence ID" value="HIW01389.1"/>
    <property type="molecule type" value="Genomic_DNA"/>
</dbReference>
<dbReference type="Proteomes" id="UP000886752">
    <property type="component" value="Unassembled WGS sequence"/>
</dbReference>
<organism evidence="7 8">
    <name type="scientific">Candidatus Desulfovibrio intestinipullorum</name>
    <dbReference type="NCBI Taxonomy" id="2838536"/>
    <lineage>
        <taxon>Bacteria</taxon>
        <taxon>Pseudomonadati</taxon>
        <taxon>Thermodesulfobacteriota</taxon>
        <taxon>Desulfovibrionia</taxon>
        <taxon>Desulfovibrionales</taxon>
        <taxon>Desulfovibrionaceae</taxon>
        <taxon>Desulfovibrio</taxon>
    </lineage>
</organism>
<keyword evidence="3" id="KW-0408">Iron</keyword>
<dbReference type="InterPro" id="IPR054822">
    <property type="entry name" value="DsrO-like"/>
</dbReference>
<dbReference type="InterPro" id="IPR017900">
    <property type="entry name" value="4Fe4S_Fe_S_CS"/>
</dbReference>
<comment type="caution">
    <text evidence="7">The sequence shown here is derived from an EMBL/GenBank/DDBJ whole genome shotgun (WGS) entry which is preliminary data.</text>
</comment>
<dbReference type="SUPFAM" id="SSF54862">
    <property type="entry name" value="4Fe-4S ferredoxins"/>
    <property type="match status" value="1"/>
</dbReference>
<evidence type="ECO:0000256" key="5">
    <source>
        <dbReference type="SAM" id="SignalP"/>
    </source>
</evidence>
<dbReference type="GO" id="GO:0046872">
    <property type="term" value="F:metal ion binding"/>
    <property type="evidence" value="ECO:0007669"/>
    <property type="project" value="UniProtKB-KW"/>
</dbReference>
<protein>
    <submittedName>
        <fullName evidence="7">4Fe-4S dicluster domain-containing protein</fullName>
    </submittedName>
</protein>
<dbReference type="GO" id="GO:0051539">
    <property type="term" value="F:4 iron, 4 sulfur cluster binding"/>
    <property type="evidence" value="ECO:0007669"/>
    <property type="project" value="UniProtKB-KW"/>
</dbReference>
<dbReference type="CDD" id="cd10551">
    <property type="entry name" value="PsrB"/>
    <property type="match status" value="1"/>
</dbReference>
<reference evidence="7" key="2">
    <citation type="submission" date="2021-04" db="EMBL/GenBank/DDBJ databases">
        <authorList>
            <person name="Gilroy R."/>
        </authorList>
    </citation>
    <scope>NUCLEOTIDE SEQUENCE</scope>
    <source>
        <strain evidence="7">ChiHecec2B26-446</strain>
    </source>
</reference>
<accession>A0A9D1PXH0</accession>
<dbReference type="InterPro" id="IPR017896">
    <property type="entry name" value="4Fe4S_Fe-S-bd"/>
</dbReference>
<feature type="chain" id="PRO_5039303380" evidence="5">
    <location>
        <begin position="26"/>
        <end position="266"/>
    </location>
</feature>
<gene>
    <name evidence="7" type="ORF">H9894_09430</name>
</gene>
<evidence type="ECO:0000313" key="7">
    <source>
        <dbReference type="EMBL" id="HIW01389.1"/>
    </source>
</evidence>
<dbReference type="Gene3D" id="3.30.70.20">
    <property type="match status" value="2"/>
</dbReference>
<dbReference type="NCBIfam" id="NF045797">
    <property type="entry name" value="DsrO"/>
    <property type="match status" value="1"/>
</dbReference>
<reference evidence="7" key="1">
    <citation type="journal article" date="2021" name="PeerJ">
        <title>Extensive microbial diversity within the chicken gut microbiome revealed by metagenomics and culture.</title>
        <authorList>
            <person name="Gilroy R."/>
            <person name="Ravi A."/>
            <person name="Getino M."/>
            <person name="Pursley I."/>
            <person name="Horton D.L."/>
            <person name="Alikhan N.F."/>
            <person name="Baker D."/>
            <person name="Gharbi K."/>
            <person name="Hall N."/>
            <person name="Watson M."/>
            <person name="Adriaenssens E.M."/>
            <person name="Foster-Nyarko E."/>
            <person name="Jarju S."/>
            <person name="Secka A."/>
            <person name="Antonio M."/>
            <person name="Oren A."/>
            <person name="Chaudhuri R.R."/>
            <person name="La Ragione R."/>
            <person name="Hildebrand F."/>
            <person name="Pallen M.J."/>
        </authorList>
    </citation>
    <scope>NUCLEOTIDE SEQUENCE</scope>
    <source>
        <strain evidence="7">ChiHecec2B26-446</strain>
    </source>
</reference>
<name>A0A9D1PXH0_9BACT</name>
<dbReference type="InterPro" id="IPR006311">
    <property type="entry name" value="TAT_signal"/>
</dbReference>
<keyword evidence="1" id="KW-0004">4Fe-4S</keyword>
<dbReference type="PROSITE" id="PS51318">
    <property type="entry name" value="TAT"/>
    <property type="match status" value="1"/>
</dbReference>
<keyword evidence="5" id="KW-0732">Signal</keyword>
<evidence type="ECO:0000256" key="4">
    <source>
        <dbReference type="ARBA" id="ARBA00023014"/>
    </source>
</evidence>